<gene>
    <name evidence="2" type="ORF">AB6A40_005914</name>
</gene>
<dbReference type="EMBL" id="JBGFUD010003952">
    <property type="protein sequence ID" value="MFH4979205.1"/>
    <property type="molecule type" value="Genomic_DNA"/>
</dbReference>
<accession>A0ABD6EGT6</accession>
<dbReference type="AlphaFoldDB" id="A0ABD6EGT6"/>
<name>A0ABD6EGT6_9BILA</name>
<protein>
    <submittedName>
        <fullName evidence="2">Uncharacterized protein</fullName>
    </submittedName>
</protein>
<reference evidence="2 3" key="1">
    <citation type="submission" date="2024-08" db="EMBL/GenBank/DDBJ databases">
        <title>Gnathostoma spinigerum genome.</title>
        <authorList>
            <person name="Gonzalez-Bertolin B."/>
            <person name="Monzon S."/>
            <person name="Zaballos A."/>
            <person name="Jimenez P."/>
            <person name="Dekumyoy P."/>
            <person name="Varona S."/>
            <person name="Cuesta I."/>
            <person name="Sumanam S."/>
            <person name="Adisakwattana P."/>
            <person name="Gasser R.B."/>
            <person name="Hernandez-Gonzalez A."/>
            <person name="Young N.D."/>
            <person name="Perteguer M.J."/>
        </authorList>
    </citation>
    <scope>NUCLEOTIDE SEQUENCE [LARGE SCALE GENOMIC DNA]</scope>
    <source>
        <strain evidence="2">AL3</strain>
        <tissue evidence="2">Liver</tissue>
    </source>
</reference>
<feature type="compositionally biased region" description="Polar residues" evidence="1">
    <location>
        <begin position="211"/>
        <end position="233"/>
    </location>
</feature>
<keyword evidence="3" id="KW-1185">Reference proteome</keyword>
<proteinExistence type="predicted"/>
<evidence type="ECO:0000313" key="2">
    <source>
        <dbReference type="EMBL" id="MFH4979205.1"/>
    </source>
</evidence>
<sequence>MSGIINGRARVVYSSPEFLHLSKGGLDGKIVAYRDSWVSKSFDNQDWVTFKAKAHDPEGTHGQYGVRYRALPNSVKFESKAKIVDGVGTLMKVDESQGQYGFIRADDSSTVYFTASVVRPETKDIRLVFKTGVQIRYRATEQKQNSVQWRAIAVCSKNSTIESSTGRQIKTSENSSARSGLNQRKSSVSLGANGISSHSVVNKTISLSNRALKQPNNVDSRSNSLSRSITPSNTGGGQDSAPLSPTLLSPSFPPLSNMSANPQQNQGIPFGEIVSTGDAYEDAVRRLVYFAHKFSENSCKYCLFR</sequence>
<organism evidence="2 3">
    <name type="scientific">Gnathostoma spinigerum</name>
    <dbReference type="NCBI Taxonomy" id="75299"/>
    <lineage>
        <taxon>Eukaryota</taxon>
        <taxon>Metazoa</taxon>
        <taxon>Ecdysozoa</taxon>
        <taxon>Nematoda</taxon>
        <taxon>Chromadorea</taxon>
        <taxon>Rhabditida</taxon>
        <taxon>Spirurina</taxon>
        <taxon>Gnathostomatomorpha</taxon>
        <taxon>Gnathostomatoidea</taxon>
        <taxon>Gnathostomatidae</taxon>
        <taxon>Gnathostoma</taxon>
    </lineage>
</organism>
<evidence type="ECO:0000313" key="3">
    <source>
        <dbReference type="Proteomes" id="UP001608902"/>
    </source>
</evidence>
<evidence type="ECO:0000256" key="1">
    <source>
        <dbReference type="SAM" id="MobiDB-lite"/>
    </source>
</evidence>
<feature type="region of interest" description="Disordered" evidence="1">
    <location>
        <begin position="163"/>
        <end position="193"/>
    </location>
</feature>
<dbReference type="Proteomes" id="UP001608902">
    <property type="component" value="Unassembled WGS sequence"/>
</dbReference>
<comment type="caution">
    <text evidence="2">The sequence shown here is derived from an EMBL/GenBank/DDBJ whole genome shotgun (WGS) entry which is preliminary data.</text>
</comment>
<feature type="region of interest" description="Disordered" evidence="1">
    <location>
        <begin position="211"/>
        <end position="248"/>
    </location>
</feature>